<dbReference type="PIRSF" id="PIRSF009376">
    <property type="entry name" value="Phospholipase_D_euk"/>
    <property type="match status" value="1"/>
</dbReference>
<evidence type="ECO:0000256" key="2">
    <source>
        <dbReference type="ARBA" id="ARBA00022737"/>
    </source>
</evidence>
<dbReference type="EMBL" id="OZ019908">
    <property type="protein sequence ID" value="CAK9208059.1"/>
    <property type="molecule type" value="Genomic_DNA"/>
</dbReference>
<dbReference type="InterPro" id="IPR016555">
    <property type="entry name" value="PLipase_D_euk"/>
</dbReference>
<feature type="domain" description="PLD phosphodiesterase" evidence="8">
    <location>
        <begin position="918"/>
        <end position="945"/>
    </location>
</feature>
<feature type="domain" description="PLD phosphodiesterase" evidence="8">
    <location>
        <begin position="475"/>
        <end position="502"/>
    </location>
</feature>
<dbReference type="SUPFAM" id="SSF50729">
    <property type="entry name" value="PH domain-like"/>
    <property type="match status" value="1"/>
</dbReference>
<dbReference type="PANTHER" id="PTHR18896">
    <property type="entry name" value="PHOSPHOLIPASE D"/>
    <property type="match status" value="1"/>
</dbReference>
<keyword evidence="2" id="KW-0677">Repeat</keyword>
<dbReference type="SMART" id="SM00155">
    <property type="entry name" value="PLDc"/>
    <property type="match status" value="2"/>
</dbReference>
<dbReference type="PROSITE" id="PS50035">
    <property type="entry name" value="PLD"/>
    <property type="match status" value="2"/>
</dbReference>
<dbReference type="EC" id="3.1.4.4" evidence="6"/>
<dbReference type="CDD" id="cd09141">
    <property type="entry name" value="PLDc_vPLD1_2_yPLD_like_2"/>
    <property type="match status" value="1"/>
</dbReference>
<dbReference type="InterPro" id="IPR025202">
    <property type="entry name" value="PLD-like_dom"/>
</dbReference>
<dbReference type="InterPro" id="IPR011993">
    <property type="entry name" value="PH-like_dom_sf"/>
</dbReference>
<evidence type="ECO:0000256" key="4">
    <source>
        <dbReference type="ARBA" id="ARBA00022963"/>
    </source>
</evidence>
<keyword evidence="4 6" id="KW-0442">Lipid degradation</keyword>
<keyword evidence="10" id="KW-1185">Reference proteome</keyword>
<evidence type="ECO:0000256" key="7">
    <source>
        <dbReference type="SAM" id="MobiDB-lite"/>
    </source>
</evidence>
<dbReference type="Proteomes" id="UP001497512">
    <property type="component" value="Chromosome 16"/>
</dbReference>
<dbReference type="InterPro" id="IPR001736">
    <property type="entry name" value="PLipase_D/transphosphatidylase"/>
</dbReference>
<dbReference type="CDD" id="cd01254">
    <property type="entry name" value="PH_PLD"/>
    <property type="match status" value="1"/>
</dbReference>
<evidence type="ECO:0000256" key="5">
    <source>
        <dbReference type="ARBA" id="ARBA00023098"/>
    </source>
</evidence>
<evidence type="ECO:0000313" key="9">
    <source>
        <dbReference type="EMBL" id="CAK9208059.1"/>
    </source>
</evidence>
<dbReference type="Pfam" id="PF13091">
    <property type="entry name" value="PLDc_2"/>
    <property type="match status" value="1"/>
</dbReference>
<comment type="catalytic activity">
    <reaction evidence="1 6">
        <text>a 1,2-diacyl-sn-glycero-3-phosphocholine + H2O = a 1,2-diacyl-sn-glycero-3-phosphate + choline + H(+)</text>
        <dbReference type="Rhea" id="RHEA:14445"/>
        <dbReference type="ChEBI" id="CHEBI:15354"/>
        <dbReference type="ChEBI" id="CHEBI:15377"/>
        <dbReference type="ChEBI" id="CHEBI:15378"/>
        <dbReference type="ChEBI" id="CHEBI:57643"/>
        <dbReference type="ChEBI" id="CHEBI:58608"/>
        <dbReference type="EC" id="3.1.4.4"/>
    </reaction>
</comment>
<dbReference type="Gene3D" id="3.30.870.10">
    <property type="entry name" value="Endonuclease Chain A"/>
    <property type="match status" value="2"/>
</dbReference>
<evidence type="ECO:0000313" key="10">
    <source>
        <dbReference type="Proteomes" id="UP001497512"/>
    </source>
</evidence>
<dbReference type="InterPro" id="IPR001849">
    <property type="entry name" value="PH_domain"/>
</dbReference>
<evidence type="ECO:0000256" key="1">
    <source>
        <dbReference type="ARBA" id="ARBA00000798"/>
    </source>
</evidence>
<dbReference type="Pfam" id="PF00614">
    <property type="entry name" value="PLDc"/>
    <property type="match status" value="1"/>
</dbReference>
<sequence>MSCDGDLGSSFQYAQMQESLSNPADPVSSPRHHLEDEPIFKEPPAATVIEVSRAEGNDLSRAFQLVYSIQLEYQGFKWRLERKAAQVFFLHLALKRRALLQDLQEKQEQVKEWVQSLGLGEHSPSGVNLHLHDDYDQEDNPPAPRKDIPSSAALPVMRPALGRLPTISHRAQSAMQHYLKHFLDNLDIVNTREVCRFLEVSKLSFAPEYGPKLREGYVMVQHLPKFSTEDSSGGCSNCFRMCHCCSPNWQQVWAVLKPGFLALLVDPTNPKPLDIIVFDVLVPSDRGATDGLIALARMGKERNPLRFSFLVTCGNRVVKFRTQQARSARDWVAGINDAGLRPPEGWCHPHRFGSFAPPRGLGSDGTAAQWFIDGKAAFEAIAVAIDDAKSEIFLAGWWVCPDLYLRRPFSAHESSRLDTLLEAKAKSGVQIYVLLYKEVALALKINSNYTKQRLLSTHENIKVLRYPDHFSSGVYLWSHHEKLVIVDHQVCFIGGLDLCFGRYDSPEHRVSDYPVSLWPGKDYYNPRESEPNSWEESMKDQLDREKYPRMPWHDVHCALWGPPCRDVARHFVQRWNYAKRSKAPNEQAIPLLLPQHHMVIPHYLTGGEATEARIEAEHALQRQVSEKEQLVSARSSYEDIPLLLPKEEEQDPEMRENTLNFKSSSREFIGIMPLNGRMLRYPSSCEEERLLSSEVQMHTFVEDPEVGRNSGRTVTDSGRLKDQVSSIGNMNHTTDQEWWEVEQRELGETDFNLIGEAGPRSRCKCQVIRSVGQWSAGTSQPEEHSIHTAYCSLIEKAEFFVYIENQFFISGLDSDDIIHNRVLQALYTRIMRAHEDRRCFRVIVVMPLLPGFQGGVDDSGAASVRAIMHWQYRTICRGKQSLLQRLLDRLGRDLENYISFYGLRNHGKLYENGPLSTSQIYVHSKIMIVDDRTVLIGSANINDRSLLGSRDSELGVVIEDTDYIQSTMNGNIWNAGRFAHSLRMSLWAEHLGIRQAEIDLVKDPVSNATYRCVWMSRAESNTNFYDSVFGSIPSDSIHSRVALRLAVAQQKEKVGHTTIDLGIAPKDPEHGVVLNKGEGLSMSQESCIDAICGHLVFFPLEFMADEDLRPVFKESEYYASAQIFH</sequence>
<proteinExistence type="inferred from homology"/>
<reference evidence="9" key="1">
    <citation type="submission" date="2024-02" db="EMBL/GenBank/DDBJ databases">
        <authorList>
            <consortium name="ELIXIR-Norway"/>
            <consortium name="Elixir Norway"/>
        </authorList>
    </citation>
    <scope>NUCLEOTIDE SEQUENCE</scope>
</reference>
<organism evidence="9 10">
    <name type="scientific">Sphagnum troendelagicum</name>
    <dbReference type="NCBI Taxonomy" id="128251"/>
    <lineage>
        <taxon>Eukaryota</taxon>
        <taxon>Viridiplantae</taxon>
        <taxon>Streptophyta</taxon>
        <taxon>Embryophyta</taxon>
        <taxon>Bryophyta</taxon>
        <taxon>Sphagnophytina</taxon>
        <taxon>Sphagnopsida</taxon>
        <taxon>Sphagnales</taxon>
        <taxon>Sphagnaceae</taxon>
        <taxon>Sphagnum</taxon>
    </lineage>
</organism>
<comment type="similarity">
    <text evidence="6">Belongs to the phospholipase D family.</text>
</comment>
<keyword evidence="3 6" id="KW-0378">Hydrolase</keyword>
<feature type="region of interest" description="Disordered" evidence="7">
    <location>
        <begin position="19"/>
        <end position="40"/>
    </location>
</feature>
<dbReference type="PANTHER" id="PTHR18896:SF76">
    <property type="entry name" value="PHOSPHOLIPASE"/>
    <property type="match status" value="1"/>
</dbReference>
<dbReference type="Gene3D" id="2.30.29.30">
    <property type="entry name" value="Pleckstrin-homology domain (PH domain)/Phosphotyrosine-binding domain (PTB)"/>
    <property type="match status" value="1"/>
</dbReference>
<evidence type="ECO:0000256" key="6">
    <source>
        <dbReference type="PIRNR" id="PIRNR009376"/>
    </source>
</evidence>
<keyword evidence="5" id="KW-0443">Lipid metabolism</keyword>
<gene>
    <name evidence="9" type="ORF">CSSPTR1EN2_LOCUS9117</name>
</gene>
<dbReference type="SMART" id="SM00233">
    <property type="entry name" value="PH"/>
    <property type="match status" value="1"/>
</dbReference>
<dbReference type="InterPro" id="IPR015679">
    <property type="entry name" value="PLipase_D_fam"/>
</dbReference>
<dbReference type="SUPFAM" id="SSF56024">
    <property type="entry name" value="Phospholipase D/nuclease"/>
    <property type="match status" value="2"/>
</dbReference>
<accession>A0ABP0TZ43</accession>
<protein>
    <recommendedName>
        <fullName evidence="6">Phospholipase</fullName>
        <ecNumber evidence="6">3.1.4.4</ecNumber>
    </recommendedName>
</protein>
<dbReference type="CDD" id="cd09138">
    <property type="entry name" value="PLDc_vPLD1_2_yPLD_like_1"/>
    <property type="match status" value="1"/>
</dbReference>
<evidence type="ECO:0000259" key="8">
    <source>
        <dbReference type="PROSITE" id="PS50035"/>
    </source>
</evidence>
<name>A0ABP0TZ43_9BRYO</name>
<evidence type="ECO:0000256" key="3">
    <source>
        <dbReference type="ARBA" id="ARBA00022801"/>
    </source>
</evidence>